<dbReference type="Proteomes" id="UP000056925">
    <property type="component" value="Chromosome"/>
</dbReference>
<dbReference type="Pfam" id="PF00013">
    <property type="entry name" value="KH_1"/>
    <property type="match status" value="1"/>
</dbReference>
<accession>A0A0E3L1I6</accession>
<organism evidence="4 5">
    <name type="scientific">Methanosarcina thermophila CHTI-55</name>
    <dbReference type="NCBI Taxonomy" id="1434121"/>
    <lineage>
        <taxon>Archaea</taxon>
        <taxon>Methanobacteriati</taxon>
        <taxon>Methanobacteriota</taxon>
        <taxon>Stenosarchaea group</taxon>
        <taxon>Methanomicrobia</taxon>
        <taxon>Methanosarcinales</taxon>
        <taxon>Methanosarcinaceae</taxon>
        <taxon>Methanosarcina</taxon>
    </lineage>
</organism>
<dbReference type="NCBIfam" id="NF010333">
    <property type="entry name" value="PRK13763.2-4"/>
    <property type="match status" value="1"/>
</dbReference>
<dbReference type="InterPro" id="IPR004088">
    <property type="entry name" value="KH_dom_type_1"/>
</dbReference>
<proteinExistence type="predicted"/>
<keyword evidence="1 2" id="KW-0694">RNA-binding</keyword>
<evidence type="ECO:0000313" key="5">
    <source>
        <dbReference type="Proteomes" id="UP000056925"/>
    </source>
</evidence>
<dbReference type="AlphaFoldDB" id="A0A0E3L1I6"/>
<evidence type="ECO:0000313" key="4">
    <source>
        <dbReference type="EMBL" id="AKB16371.1"/>
    </source>
</evidence>
<dbReference type="GeneID" id="41603418"/>
<dbReference type="CDD" id="cd22389">
    <property type="entry name" value="KH-I_Dim2p_like_rpt1"/>
    <property type="match status" value="1"/>
</dbReference>
<feature type="domain" description="K Homology" evidence="3">
    <location>
        <begin position="1"/>
        <end position="66"/>
    </location>
</feature>
<dbReference type="PATRIC" id="fig|1434121.4.peg.2498"/>
<sequence length="182" mass="20479">MTQYVKIPKERVGVIIGPKGETKKLIEDKTACRLEIDSGTGKIDITCEEDPLKEFRVLETIKAIGRGFSPEKALELLNDEMLMLEVIDLSDVATTPKELQRIKGRIIGRNGKTRELAENLINVKISVYGKTVSVLGHPEQNTIIRTAIRMLLDGATHGAVYKFLEKKHQELLQSQLDSVEYY</sequence>
<dbReference type="HOGENOM" id="CLU_064992_3_0_2"/>
<gene>
    <name evidence="4" type="ORF">MSTHC_2053</name>
</gene>
<dbReference type="FunFam" id="3.30.1370.10:FF:000119">
    <property type="entry name" value="KH type 1 domain protein"/>
    <property type="match status" value="1"/>
</dbReference>
<dbReference type="RefSeq" id="WP_148704517.1">
    <property type="nucleotide sequence ID" value="NZ_CP009502.1"/>
</dbReference>
<dbReference type="EMBL" id="CP009502">
    <property type="protein sequence ID" value="AKB16371.1"/>
    <property type="molecule type" value="Genomic_DNA"/>
</dbReference>
<dbReference type="Gene3D" id="3.30.1370.10">
    <property type="entry name" value="K Homology domain, type 1"/>
    <property type="match status" value="2"/>
</dbReference>
<name>A0A0E3L1I6_METTE</name>
<dbReference type="PANTHER" id="PTHR12826">
    <property type="entry name" value="RIBONUCLEASE Y"/>
    <property type="match status" value="1"/>
</dbReference>
<dbReference type="Pfam" id="PF22891">
    <property type="entry name" value="KH_PNO1_2nd"/>
    <property type="match status" value="1"/>
</dbReference>
<evidence type="ECO:0000259" key="3">
    <source>
        <dbReference type="SMART" id="SM00322"/>
    </source>
</evidence>
<dbReference type="SMART" id="SM00322">
    <property type="entry name" value="KH"/>
    <property type="match status" value="2"/>
</dbReference>
<evidence type="ECO:0000256" key="2">
    <source>
        <dbReference type="PROSITE-ProRule" id="PRU00117"/>
    </source>
</evidence>
<dbReference type="InterPro" id="IPR055211">
    <property type="entry name" value="KH_PNO1_2nd"/>
</dbReference>
<evidence type="ECO:0000256" key="1">
    <source>
        <dbReference type="ARBA" id="ARBA00022884"/>
    </source>
</evidence>
<dbReference type="KEGG" id="mthe:MSTHC_2053"/>
<dbReference type="InterPro" id="IPR036612">
    <property type="entry name" value="KH_dom_type_1_sf"/>
</dbReference>
<protein>
    <submittedName>
        <fullName evidence="4">Putative RNA-processing protein</fullName>
    </submittedName>
</protein>
<dbReference type="NCBIfam" id="TIGR03665">
    <property type="entry name" value="arCOG04150"/>
    <property type="match status" value="1"/>
</dbReference>
<dbReference type="InterPro" id="IPR004087">
    <property type="entry name" value="KH_dom"/>
</dbReference>
<dbReference type="SUPFAM" id="SSF54791">
    <property type="entry name" value="Eukaryotic type KH-domain (KH-domain type I)"/>
    <property type="match status" value="2"/>
</dbReference>
<dbReference type="FunFam" id="3.30.1370.10:FF:000076">
    <property type="entry name" value="KH domain protein"/>
    <property type="match status" value="1"/>
</dbReference>
<feature type="domain" description="K Homology" evidence="3">
    <location>
        <begin position="87"/>
        <end position="153"/>
    </location>
</feature>
<dbReference type="GO" id="GO:0003723">
    <property type="term" value="F:RNA binding"/>
    <property type="evidence" value="ECO:0007669"/>
    <property type="project" value="UniProtKB-UniRule"/>
</dbReference>
<dbReference type="PROSITE" id="PS50084">
    <property type="entry name" value="KH_TYPE_1"/>
    <property type="match status" value="1"/>
</dbReference>
<reference evidence="4 5" key="1">
    <citation type="submission" date="2014-07" db="EMBL/GenBank/DDBJ databases">
        <title>Methanogenic archaea and the global carbon cycle.</title>
        <authorList>
            <person name="Henriksen J.R."/>
            <person name="Luke J."/>
            <person name="Reinhart S."/>
            <person name="Benedict M.N."/>
            <person name="Youngblut N.D."/>
            <person name="Metcalf M.E."/>
            <person name="Whitaker R.J."/>
            <person name="Metcalf W.W."/>
        </authorList>
    </citation>
    <scope>NUCLEOTIDE SEQUENCE [LARGE SCALE GENOMIC DNA]</scope>
    <source>
        <strain evidence="4 5">CHTI-55</strain>
    </source>
</reference>
<dbReference type="PANTHER" id="PTHR12826:SF13">
    <property type="entry name" value="RNA-BINDING PROTEIN PNO1"/>
    <property type="match status" value="1"/>
</dbReference>
<dbReference type="InterPro" id="IPR019964">
    <property type="entry name" value="KH_domain_protein_archaea"/>
</dbReference>